<feature type="transmembrane region" description="Helical" evidence="4">
    <location>
        <begin position="344"/>
        <end position="361"/>
    </location>
</feature>
<dbReference type="Proteomes" id="UP000887569">
    <property type="component" value="Unplaced"/>
</dbReference>
<dbReference type="InterPro" id="IPR002550">
    <property type="entry name" value="CNNM"/>
</dbReference>
<keyword evidence="1" id="KW-0406">Ion transport</keyword>
<dbReference type="AlphaFoldDB" id="A0A915C2U4"/>
<evidence type="ECO:0000259" key="5">
    <source>
        <dbReference type="PROSITE" id="PS51846"/>
    </source>
</evidence>
<evidence type="ECO:0000256" key="2">
    <source>
        <dbReference type="PROSITE-ProRule" id="PRU01193"/>
    </source>
</evidence>
<evidence type="ECO:0000313" key="7">
    <source>
        <dbReference type="WBParaSite" id="PgR080_g028_t02"/>
    </source>
</evidence>
<keyword evidence="6" id="KW-1185">Reference proteome</keyword>
<feature type="domain" description="CNNM transmembrane" evidence="5">
    <location>
        <begin position="210"/>
        <end position="399"/>
    </location>
</feature>
<name>A0A915C2U4_PARUN</name>
<feature type="transmembrane region" description="Helical" evidence="4">
    <location>
        <begin position="274"/>
        <end position="294"/>
    </location>
</feature>
<keyword evidence="2 4" id="KW-1133">Transmembrane helix</keyword>
<evidence type="ECO:0000256" key="3">
    <source>
        <dbReference type="SAM" id="MobiDB-lite"/>
    </source>
</evidence>
<dbReference type="Pfam" id="PF01595">
    <property type="entry name" value="CNNM"/>
    <property type="match status" value="1"/>
</dbReference>
<dbReference type="GO" id="GO:0005886">
    <property type="term" value="C:plasma membrane"/>
    <property type="evidence" value="ECO:0007669"/>
    <property type="project" value="TreeGrafter"/>
</dbReference>
<dbReference type="SUPFAM" id="SSF54631">
    <property type="entry name" value="CBS-domain pair"/>
    <property type="match status" value="1"/>
</dbReference>
<keyword evidence="2 4" id="KW-0472">Membrane</keyword>
<keyword evidence="2 4" id="KW-0812">Transmembrane</keyword>
<keyword evidence="1" id="KW-0813">Transport</keyword>
<sequence>IRDFLCVRVLRTVASPMYSLMAIFLLHFTRRAQTNVSRTYLQSSAQTHGSILYKMASLNDEVVAMYRPFSLRISSMNFPSIDKQVNLSSEQPIAFGFRVERRFDNRENGLIVRLSAQFPEAFVLFGKYTSTIRRVWFSSDPECSKWRKNVSRIVPVRILHALSNCILQCETSPINDIINRPMQACIDPPAEKEFPHLPFTQILLEEPDTYVFPLYIEIPIIVMCATLGSIFSGLTTGLMALSADDLVLISEGSEDINERQYAANILPLRQNGNFLLCSIVLGNTFTNCITTLLINDLCKNVNGEVAQLLVALIIPTLIITLFGEILPQAVCSNYGLMIGSRTRYLTIFFMVLFCPISYPVSKFLDMLVGVEGRDVYDRKTLRVLITMQRDLIKDAAKKQIVEHKMIDVDTTDLVLAAIDFPEKIVMSVMTPIDKIFMLSDCSVIDKTLLKTIAAKGRTRIPIYKGKDRDTIVGVLNMKDLLPFCQSSQLKVGTVAQLWQRSSQFRFALGGTRVMQLMIEMKNGVRIAMVVKFDEHRRDYIVMGLLTLEDVVEEVVGEIMDEQDAKMSKQSRRSPWKKNVTADL</sequence>
<evidence type="ECO:0000256" key="4">
    <source>
        <dbReference type="SAM" id="Phobius"/>
    </source>
</evidence>
<accession>A0A915C2U4</accession>
<feature type="transmembrane region" description="Helical" evidence="4">
    <location>
        <begin position="12"/>
        <end position="29"/>
    </location>
</feature>
<dbReference type="InterPro" id="IPR046342">
    <property type="entry name" value="CBS_dom_sf"/>
</dbReference>
<dbReference type="PANTHER" id="PTHR12064:SF4">
    <property type="entry name" value="METAL TRANSPORTER CNNM-4"/>
    <property type="match status" value="1"/>
</dbReference>
<dbReference type="WBParaSite" id="PgR080_g028_t02">
    <property type="protein sequence ID" value="PgR080_g028_t02"/>
    <property type="gene ID" value="PgR080_g028"/>
</dbReference>
<dbReference type="PROSITE" id="PS51846">
    <property type="entry name" value="CNNM"/>
    <property type="match status" value="1"/>
</dbReference>
<feature type="region of interest" description="Disordered" evidence="3">
    <location>
        <begin position="563"/>
        <end position="583"/>
    </location>
</feature>
<protein>
    <submittedName>
        <fullName evidence="7">CNNM transmembrane domain-containing protein</fullName>
    </submittedName>
</protein>
<dbReference type="GO" id="GO:0010960">
    <property type="term" value="P:magnesium ion homeostasis"/>
    <property type="evidence" value="ECO:0007669"/>
    <property type="project" value="InterPro"/>
</dbReference>
<dbReference type="PANTHER" id="PTHR12064">
    <property type="entry name" value="METAL TRANSPORTER CNNM"/>
    <property type="match status" value="1"/>
</dbReference>
<dbReference type="GO" id="GO:0006811">
    <property type="term" value="P:monoatomic ion transport"/>
    <property type="evidence" value="ECO:0007669"/>
    <property type="project" value="UniProtKB-KW"/>
</dbReference>
<dbReference type="GO" id="GO:0022857">
    <property type="term" value="F:transmembrane transporter activity"/>
    <property type="evidence" value="ECO:0007669"/>
    <property type="project" value="TreeGrafter"/>
</dbReference>
<reference evidence="7" key="1">
    <citation type="submission" date="2022-11" db="UniProtKB">
        <authorList>
            <consortium name="WormBaseParasite"/>
        </authorList>
    </citation>
    <scope>IDENTIFICATION</scope>
</reference>
<dbReference type="InterPro" id="IPR045095">
    <property type="entry name" value="ACDP"/>
</dbReference>
<organism evidence="6 7">
    <name type="scientific">Parascaris univalens</name>
    <name type="common">Nematode worm</name>
    <dbReference type="NCBI Taxonomy" id="6257"/>
    <lineage>
        <taxon>Eukaryota</taxon>
        <taxon>Metazoa</taxon>
        <taxon>Ecdysozoa</taxon>
        <taxon>Nematoda</taxon>
        <taxon>Chromadorea</taxon>
        <taxon>Rhabditida</taxon>
        <taxon>Spirurina</taxon>
        <taxon>Ascaridomorpha</taxon>
        <taxon>Ascaridoidea</taxon>
        <taxon>Ascarididae</taxon>
        <taxon>Parascaris</taxon>
    </lineage>
</organism>
<dbReference type="Gene3D" id="3.10.580.10">
    <property type="entry name" value="CBS-domain"/>
    <property type="match status" value="1"/>
</dbReference>
<evidence type="ECO:0000256" key="1">
    <source>
        <dbReference type="ARBA" id="ARBA00023065"/>
    </source>
</evidence>
<proteinExistence type="predicted"/>
<feature type="transmembrane region" description="Helical" evidence="4">
    <location>
        <begin position="306"/>
        <end position="323"/>
    </location>
</feature>
<evidence type="ECO:0000313" key="6">
    <source>
        <dbReference type="Proteomes" id="UP000887569"/>
    </source>
</evidence>